<gene>
    <name evidence="1" type="primary">ORF114563</name>
</gene>
<accession>A0A0B7AH67</accession>
<organism evidence="1">
    <name type="scientific">Arion vulgaris</name>
    <dbReference type="NCBI Taxonomy" id="1028688"/>
    <lineage>
        <taxon>Eukaryota</taxon>
        <taxon>Metazoa</taxon>
        <taxon>Spiralia</taxon>
        <taxon>Lophotrochozoa</taxon>
        <taxon>Mollusca</taxon>
        <taxon>Gastropoda</taxon>
        <taxon>Heterobranchia</taxon>
        <taxon>Euthyneura</taxon>
        <taxon>Panpulmonata</taxon>
        <taxon>Eupulmonata</taxon>
        <taxon>Stylommatophora</taxon>
        <taxon>Helicina</taxon>
        <taxon>Arionoidea</taxon>
        <taxon>Arionidae</taxon>
        <taxon>Arion</taxon>
    </lineage>
</organism>
<proteinExistence type="predicted"/>
<dbReference type="AlphaFoldDB" id="A0A0B7AH67"/>
<protein>
    <submittedName>
        <fullName evidence="1">Uncharacterized protein</fullName>
    </submittedName>
</protein>
<sequence length="52" mass="6040">MRKICRKLTVQAHGIKNNNLALSRGSLPRLLYRQMCSYDEVNRCQKLFSDAV</sequence>
<dbReference type="EMBL" id="HACG01032410">
    <property type="protein sequence ID" value="CEK79275.1"/>
    <property type="molecule type" value="Transcribed_RNA"/>
</dbReference>
<name>A0A0B7AH67_9EUPU</name>
<evidence type="ECO:0000313" key="1">
    <source>
        <dbReference type="EMBL" id="CEK79275.1"/>
    </source>
</evidence>
<reference evidence="1" key="1">
    <citation type="submission" date="2014-12" db="EMBL/GenBank/DDBJ databases">
        <title>Insight into the proteome of Arion vulgaris.</title>
        <authorList>
            <person name="Aradska J."/>
            <person name="Bulat T."/>
            <person name="Smidak R."/>
            <person name="Sarate P."/>
            <person name="Gangsoo J."/>
            <person name="Sialana F."/>
            <person name="Bilban M."/>
            <person name="Lubec G."/>
        </authorList>
    </citation>
    <scope>NUCLEOTIDE SEQUENCE</scope>
    <source>
        <tissue evidence="1">Skin</tissue>
    </source>
</reference>